<dbReference type="InterPro" id="IPR016181">
    <property type="entry name" value="Acyl_CoA_acyltransferase"/>
</dbReference>
<proteinExistence type="predicted"/>
<protein>
    <recommendedName>
        <fullName evidence="1">N-acetyltransferase domain-containing protein</fullName>
    </recommendedName>
</protein>
<dbReference type="EMBL" id="CP155571">
    <property type="protein sequence ID" value="XFO71233.1"/>
    <property type="molecule type" value="Genomic_DNA"/>
</dbReference>
<dbReference type="SUPFAM" id="SSF55729">
    <property type="entry name" value="Acyl-CoA N-acyltransferases (Nat)"/>
    <property type="match status" value="1"/>
</dbReference>
<organism evidence="2 3">
    <name type="scientific">Sporomusa acidovorans (strain ATCC 49682 / DSM 3132 / Mol)</name>
    <dbReference type="NCBI Taxonomy" id="1123286"/>
    <lineage>
        <taxon>Bacteria</taxon>
        <taxon>Bacillati</taxon>
        <taxon>Bacillota</taxon>
        <taxon>Negativicutes</taxon>
        <taxon>Selenomonadales</taxon>
        <taxon>Sporomusaceae</taxon>
        <taxon>Sporomusa</taxon>
    </lineage>
</organism>
<dbReference type="Gene3D" id="3.40.630.30">
    <property type="match status" value="1"/>
</dbReference>
<keyword evidence="3" id="KW-1185">Reference proteome</keyword>
<evidence type="ECO:0000259" key="1">
    <source>
        <dbReference type="PROSITE" id="PS51186"/>
    </source>
</evidence>
<gene>
    <name evidence="2" type="ORF">SPACI_012480</name>
</gene>
<evidence type="ECO:0000313" key="3">
    <source>
        <dbReference type="Proteomes" id="UP000216052"/>
    </source>
</evidence>
<dbReference type="Proteomes" id="UP000216052">
    <property type="component" value="Chromosome"/>
</dbReference>
<dbReference type="PROSITE" id="PS51186">
    <property type="entry name" value="GNAT"/>
    <property type="match status" value="1"/>
</dbReference>
<dbReference type="CDD" id="cd04301">
    <property type="entry name" value="NAT_SF"/>
    <property type="match status" value="1"/>
</dbReference>
<feature type="domain" description="N-acetyltransferase" evidence="1">
    <location>
        <begin position="1"/>
        <end position="144"/>
    </location>
</feature>
<dbReference type="InterPro" id="IPR000182">
    <property type="entry name" value="GNAT_dom"/>
</dbReference>
<evidence type="ECO:0000313" key="2">
    <source>
        <dbReference type="EMBL" id="XFO71233.1"/>
    </source>
</evidence>
<sequence length="159" mass="17806">MNEITFATREEEETLQDLFTGYGMALAGDIEEHVLVKAGHKVLAGAMLSQIDTNLFHLLVFAVSKDGHHQGIGSQLLQELLKKPENYCRTSFDGVDETYTVTTVAKGDAAPFYQKNGFAACDFSVLAYPFDEQCEECPDKQDCKPVAMMIECHQYKERK</sequence>
<name>A0ABZ3IZG4_SPOA4</name>
<reference evidence="2" key="1">
    <citation type="submission" date="2024-05" db="EMBL/GenBank/DDBJ databases">
        <title>Isolation and characterization of Sporomusa carbonis sp. nov., a carboxydotrophic hydrogenogen in the genus of Sporomusa isolated from a charcoal burning pile.</title>
        <authorList>
            <person name="Boeer T."/>
            <person name="Rosenbaum F."/>
            <person name="Eysell L."/>
            <person name="Mueller V."/>
            <person name="Daniel R."/>
            <person name="Poehlein A."/>
        </authorList>
    </citation>
    <scope>NUCLEOTIDE SEQUENCE [LARGE SCALE GENOMIC DNA]</scope>
    <source>
        <strain evidence="2">DSM 3132</strain>
    </source>
</reference>
<dbReference type="Pfam" id="PF13508">
    <property type="entry name" value="Acetyltransf_7"/>
    <property type="match status" value="1"/>
</dbReference>
<accession>A0ABZ3IZG4</accession>